<feature type="compositionally biased region" description="Acidic residues" evidence="1">
    <location>
        <begin position="94"/>
        <end position="114"/>
    </location>
</feature>
<protein>
    <submittedName>
        <fullName evidence="3">HNH endonuclease</fullName>
    </submittedName>
</protein>
<keyword evidence="3" id="KW-0540">Nuclease</keyword>
<dbReference type="GO" id="GO:0008270">
    <property type="term" value="F:zinc ion binding"/>
    <property type="evidence" value="ECO:0007669"/>
    <property type="project" value="InterPro"/>
</dbReference>
<evidence type="ECO:0000256" key="1">
    <source>
        <dbReference type="SAM" id="MobiDB-lite"/>
    </source>
</evidence>
<dbReference type="AlphaFoldDB" id="A0A418Q630"/>
<dbReference type="EMBL" id="QXJK01000008">
    <property type="protein sequence ID" value="RIX34236.1"/>
    <property type="molecule type" value="Genomic_DNA"/>
</dbReference>
<comment type="caution">
    <text evidence="3">The sequence shown here is derived from an EMBL/GenBank/DDBJ whole genome shotgun (WGS) entry which is preliminary data.</text>
</comment>
<feature type="compositionally biased region" description="Pro residues" evidence="1">
    <location>
        <begin position="509"/>
        <end position="531"/>
    </location>
</feature>
<dbReference type="Gene3D" id="1.10.30.50">
    <property type="match status" value="1"/>
</dbReference>
<feature type="region of interest" description="Disordered" evidence="1">
    <location>
        <begin position="502"/>
        <end position="595"/>
    </location>
</feature>
<dbReference type="RefSeq" id="WP_025402126.1">
    <property type="nucleotide sequence ID" value="NZ_CBCRUA010000010.1"/>
</dbReference>
<dbReference type="Proteomes" id="UP000285278">
    <property type="component" value="Unassembled WGS sequence"/>
</dbReference>
<feature type="compositionally biased region" description="Basic and acidic residues" evidence="1">
    <location>
        <begin position="115"/>
        <end position="133"/>
    </location>
</feature>
<keyword evidence="3" id="KW-0378">Hydrolase</keyword>
<evidence type="ECO:0000313" key="3">
    <source>
        <dbReference type="EMBL" id="RIX34236.1"/>
    </source>
</evidence>
<proteinExistence type="predicted"/>
<dbReference type="SMART" id="SM00507">
    <property type="entry name" value="HNHc"/>
    <property type="match status" value="1"/>
</dbReference>
<accession>A0A418Q630</accession>
<dbReference type="GO" id="GO:0003676">
    <property type="term" value="F:nucleic acid binding"/>
    <property type="evidence" value="ECO:0007669"/>
    <property type="project" value="InterPro"/>
</dbReference>
<feature type="compositionally biased region" description="Polar residues" evidence="1">
    <location>
        <begin position="551"/>
        <end position="561"/>
    </location>
</feature>
<name>A0A418Q630_9CORY</name>
<gene>
    <name evidence="3" type="ORF">D3M95_07835</name>
</gene>
<feature type="domain" description="HNH nuclease" evidence="2">
    <location>
        <begin position="417"/>
        <end position="469"/>
    </location>
</feature>
<dbReference type="Pfam" id="PF01844">
    <property type="entry name" value="HNH"/>
    <property type="match status" value="1"/>
</dbReference>
<reference evidence="3 4" key="1">
    <citation type="submission" date="2018-09" db="EMBL/GenBank/DDBJ databases">
        <title>Optimization and identification of Corynebacterium falsenii FN1-14 from fish paste.</title>
        <authorList>
            <person name="Daroonpunt R."/>
            <person name="Tanasupawat S."/>
        </authorList>
    </citation>
    <scope>NUCLEOTIDE SEQUENCE [LARGE SCALE GENOMIC DNA]</scope>
    <source>
        <strain evidence="3 4">FN1-14</strain>
    </source>
</reference>
<feature type="region of interest" description="Disordered" evidence="1">
    <location>
        <begin position="82"/>
        <end position="149"/>
    </location>
</feature>
<dbReference type="STRING" id="1451189.CFAL_02360"/>
<feature type="compositionally biased region" description="Low complexity" evidence="1">
    <location>
        <begin position="134"/>
        <end position="143"/>
    </location>
</feature>
<sequence length="595" mass="64044">MTAVTDILTTPTAELFHTHRTDIIRLLKTISHTDTLYAAFAYAAHEAGVSREAGTTRTSTYLARLLDTSEYQARQWINLGISLYKPPEPPKDDGDGDASDSTAEDPGDNGDTDDAQNRADQLAERRRAHEAHQAHLAAQAQARKQARKLSDAKLAEINRELEHLHPSLHHEHHHILLDNATTMATTTTVDDLKLHLRTQVRTLNSTVVDPTADYRARKLVWSPADTHGNIRLTAVLPRTGHALLETLMSPARLAAFDRSRGVNTDEDRRTMAQRRADVFMSMLETWAEDADAATAPRTRGLASLVVALSAKDLTTLPTDTGSAPGSINAGADAACATATNTGSAASANDADTGSPLPVSGESLNAPSVWFPTNTNARLHPIDILRLGLAEHDLGVVLDPDSGRALTAARMKRHATVEQKLMLVAEQLCCAYPGCNRAAVDCDVHHITAWSHGGRTSIDNLTLLCRTHHRMNRDQHDGGAGMGHAEVDPDSGRVGWREARHTHEGLPDLPGAPPPTTPTGTDPSPPGSPSTEPPGSGTRVRPRPHPRLSDTVVVNTSTTASQAPGAKVPDQAWGSTEVQALFDPPQPPRRHSDRAS</sequence>
<evidence type="ECO:0000259" key="2">
    <source>
        <dbReference type="SMART" id="SM00507"/>
    </source>
</evidence>
<dbReference type="InterPro" id="IPR003615">
    <property type="entry name" value="HNH_nuc"/>
</dbReference>
<organism evidence="3 4">
    <name type="scientific">Corynebacterium falsenii</name>
    <dbReference type="NCBI Taxonomy" id="108486"/>
    <lineage>
        <taxon>Bacteria</taxon>
        <taxon>Bacillati</taxon>
        <taxon>Actinomycetota</taxon>
        <taxon>Actinomycetes</taxon>
        <taxon>Mycobacteriales</taxon>
        <taxon>Corynebacteriaceae</taxon>
        <taxon>Corynebacterium</taxon>
    </lineage>
</organism>
<keyword evidence="3" id="KW-0255">Endonuclease</keyword>
<dbReference type="CDD" id="cd00085">
    <property type="entry name" value="HNHc"/>
    <property type="match status" value="1"/>
</dbReference>
<keyword evidence="4" id="KW-1185">Reference proteome</keyword>
<evidence type="ECO:0000313" key="4">
    <source>
        <dbReference type="Proteomes" id="UP000285278"/>
    </source>
</evidence>
<dbReference type="GO" id="GO:0004519">
    <property type="term" value="F:endonuclease activity"/>
    <property type="evidence" value="ECO:0007669"/>
    <property type="project" value="UniProtKB-KW"/>
</dbReference>
<dbReference type="InterPro" id="IPR002711">
    <property type="entry name" value="HNH"/>
</dbReference>